<sequence length="65" mass="7590">MVLGEKFATNVMNTIQLRFEKRVILVLRFGNIKVSKEDRYVSNAYNILDVQLNPNMAEVEEFRAL</sequence>
<evidence type="ECO:0000313" key="1">
    <source>
        <dbReference type="EMBL" id="KAF2548249.1"/>
    </source>
</evidence>
<name>A0A3N6UM22_BRACR</name>
<dbReference type="EMBL" id="QGKW02001940">
    <property type="protein sequence ID" value="KAF2558503.1"/>
    <property type="molecule type" value="Genomic_DNA"/>
</dbReference>
<protein>
    <submittedName>
        <fullName evidence="1">Uncharacterized protein</fullName>
    </submittedName>
</protein>
<proteinExistence type="predicted"/>
<dbReference type="OrthoDB" id="1045357at2759"/>
<comment type="caution">
    <text evidence="1">The sequence shown here is derived from an EMBL/GenBank/DDBJ whole genome shotgun (WGS) entry which is preliminary data.</text>
</comment>
<gene>
    <name evidence="2" type="ORF">F2Q68_00014406</name>
    <name evidence="1" type="ORF">F2Q70_00020941</name>
</gene>
<dbReference type="Proteomes" id="UP000712281">
    <property type="component" value="Unassembled WGS sequence"/>
</dbReference>
<evidence type="ECO:0000313" key="2">
    <source>
        <dbReference type="EMBL" id="KAF2558503.1"/>
    </source>
</evidence>
<organism evidence="1">
    <name type="scientific">Brassica cretica</name>
    <name type="common">Mustard</name>
    <dbReference type="NCBI Taxonomy" id="69181"/>
    <lineage>
        <taxon>Eukaryota</taxon>
        <taxon>Viridiplantae</taxon>
        <taxon>Streptophyta</taxon>
        <taxon>Embryophyta</taxon>
        <taxon>Tracheophyta</taxon>
        <taxon>Spermatophyta</taxon>
        <taxon>Magnoliopsida</taxon>
        <taxon>eudicotyledons</taxon>
        <taxon>Gunneridae</taxon>
        <taxon>Pentapetalae</taxon>
        <taxon>rosids</taxon>
        <taxon>malvids</taxon>
        <taxon>Brassicales</taxon>
        <taxon>Brassicaceae</taxon>
        <taxon>Brassiceae</taxon>
        <taxon>Brassica</taxon>
    </lineage>
</organism>
<dbReference type="AlphaFoldDB" id="A0A3N6UM22"/>
<accession>A0A3N6UM22</accession>
<reference evidence="1" key="1">
    <citation type="submission" date="2019-12" db="EMBL/GenBank/DDBJ databases">
        <title>Genome sequencing and annotation of Brassica cretica.</title>
        <authorList>
            <person name="Studholme D.J."/>
            <person name="Sarris P.F."/>
        </authorList>
    </citation>
    <scope>NUCLEOTIDE SEQUENCE</scope>
    <source>
        <strain evidence="2">PFS-001/15</strain>
        <strain evidence="1">PFS-102/07</strain>
        <tissue evidence="1">Leaf</tissue>
    </source>
</reference>
<dbReference type="EMBL" id="QGKY02001925">
    <property type="protein sequence ID" value="KAF2548249.1"/>
    <property type="molecule type" value="Genomic_DNA"/>
</dbReference>